<dbReference type="PANTHER" id="PTHR46203">
    <property type="entry name" value="PROBABLE PEPTIDE CHAIN RELEASE FACTOR C12ORF65"/>
    <property type="match status" value="1"/>
</dbReference>
<proteinExistence type="inferred from homology"/>
<dbReference type="Proteomes" id="UP000095283">
    <property type="component" value="Unplaced"/>
</dbReference>
<keyword evidence="4" id="KW-0496">Mitochondrion</keyword>
<keyword evidence="3" id="KW-0809">Transit peptide</keyword>
<evidence type="ECO:0000259" key="6">
    <source>
        <dbReference type="Pfam" id="PF00472"/>
    </source>
</evidence>
<evidence type="ECO:0000256" key="2">
    <source>
        <dbReference type="ARBA" id="ARBA00010835"/>
    </source>
</evidence>
<feature type="coiled-coil region" evidence="5">
    <location>
        <begin position="90"/>
        <end position="124"/>
    </location>
</feature>
<evidence type="ECO:0000313" key="7">
    <source>
        <dbReference type="Proteomes" id="UP000095283"/>
    </source>
</evidence>
<feature type="domain" description="Prokaryotic-type class I peptide chain release factors" evidence="6">
    <location>
        <begin position="30"/>
        <end position="123"/>
    </location>
</feature>
<dbReference type="Pfam" id="PF00472">
    <property type="entry name" value="RF-1"/>
    <property type="match status" value="1"/>
</dbReference>
<keyword evidence="7" id="KW-1185">Reference proteome</keyword>
<accession>A0A1I7WMD8</accession>
<dbReference type="InterPro" id="IPR000352">
    <property type="entry name" value="Pep_chain_release_fac_I"/>
</dbReference>
<dbReference type="GO" id="GO:0005739">
    <property type="term" value="C:mitochondrion"/>
    <property type="evidence" value="ECO:0007669"/>
    <property type="project" value="UniProtKB-SubCell"/>
</dbReference>
<sequence>MLFCLLPKQIRPTSRWISIKEKLSGYKFPEIQKDDCEQKYISGWGPGGQKVNTSQNAVQLKHIPTGVVVHESRLLHKNIDIAFERMKHMVDRHLNGENCYEEQYKRLQREKEIKAKRKRDKQRALRIGFMDDENKG</sequence>
<dbReference type="InterPro" id="IPR052405">
    <property type="entry name" value="Mito_Transl_Release_Factor"/>
</dbReference>
<comment type="similarity">
    <text evidence="2">Belongs to the prokaryotic/mitochondrial release factor family.</text>
</comment>
<organism evidence="7 8">
    <name type="scientific">Heterorhabditis bacteriophora</name>
    <name type="common">Entomopathogenic nematode worm</name>
    <dbReference type="NCBI Taxonomy" id="37862"/>
    <lineage>
        <taxon>Eukaryota</taxon>
        <taxon>Metazoa</taxon>
        <taxon>Ecdysozoa</taxon>
        <taxon>Nematoda</taxon>
        <taxon>Chromadorea</taxon>
        <taxon>Rhabditida</taxon>
        <taxon>Rhabditina</taxon>
        <taxon>Rhabditomorpha</taxon>
        <taxon>Strongyloidea</taxon>
        <taxon>Heterorhabditidae</taxon>
        <taxon>Heterorhabditis</taxon>
    </lineage>
</organism>
<evidence type="ECO:0000256" key="1">
    <source>
        <dbReference type="ARBA" id="ARBA00004173"/>
    </source>
</evidence>
<dbReference type="Gene3D" id="3.30.160.20">
    <property type="match status" value="1"/>
</dbReference>
<dbReference type="PANTHER" id="PTHR46203:SF1">
    <property type="entry name" value="MITOCHONDRIAL TRANSLATION RELEASE FACTOR IN RESCUE"/>
    <property type="match status" value="1"/>
</dbReference>
<evidence type="ECO:0000256" key="5">
    <source>
        <dbReference type="SAM" id="Coils"/>
    </source>
</evidence>
<evidence type="ECO:0000313" key="8">
    <source>
        <dbReference type="WBParaSite" id="Hba_06299"/>
    </source>
</evidence>
<reference evidence="8" key="1">
    <citation type="submission" date="2016-11" db="UniProtKB">
        <authorList>
            <consortium name="WormBaseParasite"/>
        </authorList>
    </citation>
    <scope>IDENTIFICATION</scope>
</reference>
<dbReference type="InterPro" id="IPR045853">
    <property type="entry name" value="Pep_chain_release_fac_I_sf"/>
</dbReference>
<dbReference type="AlphaFoldDB" id="A0A1I7WMD8"/>
<dbReference type="GO" id="GO:0003747">
    <property type="term" value="F:translation release factor activity"/>
    <property type="evidence" value="ECO:0007669"/>
    <property type="project" value="InterPro"/>
</dbReference>
<evidence type="ECO:0000256" key="4">
    <source>
        <dbReference type="ARBA" id="ARBA00023128"/>
    </source>
</evidence>
<keyword evidence="5" id="KW-0175">Coiled coil</keyword>
<dbReference type="SUPFAM" id="SSF75620">
    <property type="entry name" value="Release factor"/>
    <property type="match status" value="1"/>
</dbReference>
<protein>
    <submittedName>
        <fullName evidence="8">RF_PROK_I domain-containing protein</fullName>
    </submittedName>
</protein>
<evidence type="ECO:0000256" key="3">
    <source>
        <dbReference type="ARBA" id="ARBA00022946"/>
    </source>
</evidence>
<dbReference type="WBParaSite" id="Hba_06299">
    <property type="protein sequence ID" value="Hba_06299"/>
    <property type="gene ID" value="Hba_06299"/>
</dbReference>
<comment type="subcellular location">
    <subcellularLocation>
        <location evidence="1">Mitochondrion</location>
    </subcellularLocation>
</comment>
<name>A0A1I7WMD8_HETBA</name>